<evidence type="ECO:0000313" key="1">
    <source>
        <dbReference type="EMBL" id="MDR6783173.1"/>
    </source>
</evidence>
<protein>
    <submittedName>
        <fullName evidence="1">Signal transduction histidine kinase</fullName>
    </submittedName>
</protein>
<gene>
    <name evidence="1" type="ORF">J2X78_001725</name>
</gene>
<name>A0ACC6KVL4_9SPHI</name>
<evidence type="ECO:0000313" key="2">
    <source>
        <dbReference type="Proteomes" id="UP001246858"/>
    </source>
</evidence>
<keyword evidence="1" id="KW-0808">Transferase</keyword>
<proteinExistence type="predicted"/>
<comment type="caution">
    <text evidence="1">The sequence shown here is derived from an EMBL/GenBank/DDBJ whole genome shotgun (WGS) entry which is preliminary data.</text>
</comment>
<dbReference type="EMBL" id="JAVDTF010000001">
    <property type="protein sequence ID" value="MDR6783173.1"/>
    <property type="molecule type" value="Genomic_DNA"/>
</dbReference>
<accession>A0ACC6KVL4</accession>
<reference evidence="1" key="1">
    <citation type="submission" date="2023-07" db="EMBL/GenBank/DDBJ databases">
        <title>Sorghum-associated microbial communities from plants grown in Nebraska, USA.</title>
        <authorList>
            <person name="Schachtman D."/>
        </authorList>
    </citation>
    <scope>NUCLEOTIDE SEQUENCE</scope>
    <source>
        <strain evidence="1">2697</strain>
    </source>
</reference>
<keyword evidence="1" id="KW-0418">Kinase</keyword>
<organism evidence="1 2">
    <name type="scientific">Pedobacter africanus</name>
    <dbReference type="NCBI Taxonomy" id="151894"/>
    <lineage>
        <taxon>Bacteria</taxon>
        <taxon>Pseudomonadati</taxon>
        <taxon>Bacteroidota</taxon>
        <taxon>Sphingobacteriia</taxon>
        <taxon>Sphingobacteriales</taxon>
        <taxon>Sphingobacteriaceae</taxon>
        <taxon>Pedobacter</taxon>
    </lineage>
</organism>
<sequence length="459" mass="52211">MKIKDRLALYFTLISTVTLLGVLCAVYFMFARFMEIDFFSRLKDRTMVTAKLYLEADEISSDSLKKVRDQYLETLNSEVIRIYNSKNSATFIGDAQQYWDNEIINKVRKQKKIQFKDGKRQVVGIFYKDNQGDFVILASAIDRSTYYRLDKLKKIMIIIFVVIFAGLLLSGRWIAKRILKPLDRFIGEVKQIKSNNLHFRVQEGNNKNEIGLLAQNFNNLMEHLEQAFVLQKTFVANASHELRTPVTRMTIAAEIALSQDREKEDYRNALASVLEDAGKMEQTISSLMSLAQADLEFASAALSPVRIDEMLWALQSEWKEKENCELIITTSDLPEDETMLSIQANPVLLQIAFNNILSNAFKFSDHQPVQVILKITEAGMILSFTDQGCGIQTHELTEIFKPFYSSAAQSHQKGSGMGLYMAHKIITRYKGSIQVNSEPGQGTTFTVNFLNINGPLISL</sequence>
<dbReference type="Proteomes" id="UP001246858">
    <property type="component" value="Unassembled WGS sequence"/>
</dbReference>
<keyword evidence="2" id="KW-1185">Reference proteome</keyword>